<dbReference type="Pfam" id="PF13639">
    <property type="entry name" value="zf-RING_2"/>
    <property type="match status" value="1"/>
</dbReference>
<name>A0A328DBB4_9ASTE</name>
<dbReference type="GO" id="GO:0061630">
    <property type="term" value="F:ubiquitin protein ligase activity"/>
    <property type="evidence" value="ECO:0007669"/>
    <property type="project" value="TreeGrafter"/>
</dbReference>
<dbReference type="InterPro" id="IPR051834">
    <property type="entry name" value="RING_finger_E3_ligase"/>
</dbReference>
<keyword evidence="3" id="KW-0862">Zinc</keyword>
<evidence type="ECO:0000256" key="3">
    <source>
        <dbReference type="ARBA" id="ARBA00022833"/>
    </source>
</evidence>
<dbReference type="PANTHER" id="PTHR45931">
    <property type="entry name" value="SI:CH211-59O9.10"/>
    <property type="match status" value="1"/>
</dbReference>
<evidence type="ECO:0000313" key="7">
    <source>
        <dbReference type="Proteomes" id="UP000249390"/>
    </source>
</evidence>
<dbReference type="InterPro" id="IPR013083">
    <property type="entry name" value="Znf_RING/FYVE/PHD"/>
</dbReference>
<sequence length="217" mass="23409">METFARAVKYVRLFKPDPTRGCIAVTTTDKLSTASAGFPESSVTAAVHRFPAVYFNPLLEFRSRESASAFFAAVVGGLMGWDRGSAAHITASMAAHAFETVASGRWTYGVHVNVELETLGVFEEHLPGFLESGLVDERGREILRKGMPEAEISMLRKELGGGKGGGTCAICLEDFCGGAVTTPVSPCSHRFHNSCISTWLRKNRACPMCRARCTVGV</sequence>
<keyword evidence="7" id="KW-1185">Reference proteome</keyword>
<evidence type="ECO:0000256" key="1">
    <source>
        <dbReference type="ARBA" id="ARBA00022723"/>
    </source>
</evidence>
<accession>A0A328DBB4</accession>
<dbReference type="GO" id="GO:0006511">
    <property type="term" value="P:ubiquitin-dependent protein catabolic process"/>
    <property type="evidence" value="ECO:0007669"/>
    <property type="project" value="TreeGrafter"/>
</dbReference>
<evidence type="ECO:0000256" key="2">
    <source>
        <dbReference type="ARBA" id="ARBA00022771"/>
    </source>
</evidence>
<organism evidence="6 7">
    <name type="scientific">Cuscuta australis</name>
    <dbReference type="NCBI Taxonomy" id="267555"/>
    <lineage>
        <taxon>Eukaryota</taxon>
        <taxon>Viridiplantae</taxon>
        <taxon>Streptophyta</taxon>
        <taxon>Embryophyta</taxon>
        <taxon>Tracheophyta</taxon>
        <taxon>Spermatophyta</taxon>
        <taxon>Magnoliopsida</taxon>
        <taxon>eudicotyledons</taxon>
        <taxon>Gunneridae</taxon>
        <taxon>Pentapetalae</taxon>
        <taxon>asterids</taxon>
        <taxon>lamiids</taxon>
        <taxon>Solanales</taxon>
        <taxon>Convolvulaceae</taxon>
        <taxon>Cuscuteae</taxon>
        <taxon>Cuscuta</taxon>
        <taxon>Cuscuta subgen. Grammica</taxon>
        <taxon>Cuscuta sect. Cleistogrammica</taxon>
    </lineage>
</organism>
<dbReference type="Proteomes" id="UP000249390">
    <property type="component" value="Unassembled WGS sequence"/>
</dbReference>
<keyword evidence="1" id="KW-0479">Metal-binding</keyword>
<gene>
    <name evidence="6" type="ORF">DM860_009899</name>
</gene>
<dbReference type="PROSITE" id="PS50089">
    <property type="entry name" value="ZF_RING_2"/>
    <property type="match status" value="1"/>
</dbReference>
<dbReference type="GO" id="GO:0008270">
    <property type="term" value="F:zinc ion binding"/>
    <property type="evidence" value="ECO:0007669"/>
    <property type="project" value="UniProtKB-KW"/>
</dbReference>
<keyword evidence="2 4" id="KW-0863">Zinc-finger</keyword>
<dbReference type="Gene3D" id="3.30.40.10">
    <property type="entry name" value="Zinc/RING finger domain, C3HC4 (zinc finger)"/>
    <property type="match status" value="1"/>
</dbReference>
<dbReference type="SMART" id="SM00184">
    <property type="entry name" value="RING"/>
    <property type="match status" value="1"/>
</dbReference>
<evidence type="ECO:0000256" key="4">
    <source>
        <dbReference type="PROSITE-ProRule" id="PRU00175"/>
    </source>
</evidence>
<dbReference type="SUPFAM" id="SSF57850">
    <property type="entry name" value="RING/U-box"/>
    <property type="match status" value="1"/>
</dbReference>
<evidence type="ECO:0000259" key="5">
    <source>
        <dbReference type="PROSITE" id="PS50089"/>
    </source>
</evidence>
<feature type="domain" description="RING-type" evidence="5">
    <location>
        <begin position="168"/>
        <end position="210"/>
    </location>
</feature>
<comment type="caution">
    <text evidence="6">The sequence shown here is derived from an EMBL/GenBank/DDBJ whole genome shotgun (WGS) entry which is preliminary data.</text>
</comment>
<dbReference type="PANTHER" id="PTHR45931:SF16">
    <property type="entry name" value="RING_U-BOX SUPERFAMILY PROTEIN"/>
    <property type="match status" value="1"/>
</dbReference>
<dbReference type="InterPro" id="IPR001841">
    <property type="entry name" value="Znf_RING"/>
</dbReference>
<dbReference type="CDD" id="cd16454">
    <property type="entry name" value="RING-H2_PA-TM-RING"/>
    <property type="match status" value="1"/>
</dbReference>
<proteinExistence type="predicted"/>
<dbReference type="EMBL" id="NQVE01000161">
    <property type="protein sequence ID" value="RAL43117.1"/>
    <property type="molecule type" value="Genomic_DNA"/>
</dbReference>
<reference evidence="6 7" key="1">
    <citation type="submission" date="2018-06" db="EMBL/GenBank/DDBJ databases">
        <title>The Genome of Cuscuta australis (Dodder) Provides Insight into the Evolution of Plant Parasitism.</title>
        <authorList>
            <person name="Liu H."/>
        </authorList>
    </citation>
    <scope>NUCLEOTIDE SEQUENCE [LARGE SCALE GENOMIC DNA]</scope>
    <source>
        <strain evidence="7">cv. Yunnan</strain>
        <tissue evidence="6">Vines</tissue>
    </source>
</reference>
<dbReference type="AlphaFoldDB" id="A0A328DBB4"/>
<evidence type="ECO:0000313" key="6">
    <source>
        <dbReference type="EMBL" id="RAL43117.1"/>
    </source>
</evidence>
<dbReference type="GO" id="GO:0005634">
    <property type="term" value="C:nucleus"/>
    <property type="evidence" value="ECO:0007669"/>
    <property type="project" value="TreeGrafter"/>
</dbReference>
<protein>
    <recommendedName>
        <fullName evidence="5">RING-type domain-containing protein</fullName>
    </recommendedName>
</protein>